<evidence type="ECO:0000313" key="2">
    <source>
        <dbReference type="EMBL" id="KAG7337489.1"/>
    </source>
</evidence>
<dbReference type="InterPro" id="IPR006076">
    <property type="entry name" value="FAD-dep_OxRdtase"/>
</dbReference>
<dbReference type="GO" id="GO:0005737">
    <property type="term" value="C:cytoplasm"/>
    <property type="evidence" value="ECO:0007669"/>
    <property type="project" value="TreeGrafter"/>
</dbReference>
<evidence type="ECO:0000259" key="1">
    <source>
        <dbReference type="Pfam" id="PF01266"/>
    </source>
</evidence>
<evidence type="ECO:0000313" key="4">
    <source>
        <dbReference type="Proteomes" id="UP000693970"/>
    </source>
</evidence>
<dbReference type="EMBL" id="JAGRRH010000082">
    <property type="protein sequence ID" value="KAG7337489.1"/>
    <property type="molecule type" value="Genomic_DNA"/>
</dbReference>
<dbReference type="OrthoDB" id="38520at2759"/>
<feature type="domain" description="FAD dependent oxidoreductase" evidence="1">
    <location>
        <begin position="22"/>
        <end position="398"/>
    </location>
</feature>
<dbReference type="Proteomes" id="UP000693970">
    <property type="component" value="Unassembled WGS sequence"/>
</dbReference>
<dbReference type="PANTHER" id="PTHR13847">
    <property type="entry name" value="SARCOSINE DEHYDROGENASE-RELATED"/>
    <property type="match status" value="1"/>
</dbReference>
<proteinExistence type="predicted"/>
<dbReference type="EMBL" id="JAGRRH010000006">
    <property type="protein sequence ID" value="KAG7367850.1"/>
    <property type="molecule type" value="Genomic_DNA"/>
</dbReference>
<organism evidence="3 4">
    <name type="scientific">Nitzschia inconspicua</name>
    <dbReference type="NCBI Taxonomy" id="303405"/>
    <lineage>
        <taxon>Eukaryota</taxon>
        <taxon>Sar</taxon>
        <taxon>Stramenopiles</taxon>
        <taxon>Ochrophyta</taxon>
        <taxon>Bacillariophyta</taxon>
        <taxon>Bacillariophyceae</taxon>
        <taxon>Bacillariophycidae</taxon>
        <taxon>Bacillariales</taxon>
        <taxon>Bacillariaceae</taxon>
        <taxon>Nitzschia</taxon>
    </lineage>
</organism>
<reference evidence="3" key="2">
    <citation type="submission" date="2021-04" db="EMBL/GenBank/DDBJ databases">
        <authorList>
            <person name="Podell S."/>
        </authorList>
    </citation>
    <scope>NUCLEOTIDE SEQUENCE</scope>
    <source>
        <strain evidence="3">Hildebrandi</strain>
    </source>
</reference>
<accession>A0A9K3LSR0</accession>
<sequence length="434" mass="48431">MEQSDTVPLTTTQPSNENSSWDVIIVGAGIAGVSAAYHLSKTAGAVKKSILILDAGALPGEGTAPRHSGSATMKVAPCIKMMVQIYAGSSKDMIRHHGQEGAKRYLQATKQGLEIQKTIAKEIWSDPDDLQDNLKELGSYYLGYESDQQELKQEFETLRNLGCDDIEWCDVERLKDVTGLQSTGFTCGIYFPKDAIIDSSLYAKRLLQYSKTQYQGKECSVTTRLRCKVETICEDTDGVQIHLDSGDIVRGQKVVVATGALFQLPDLNGLLMPCYSYLVHVPISTETNRDFSPNFFTWGFTHDWCFTNGKVRISGEDHFSAYKPPHATERCSRLAEWTLQQYKCSDNDWDVSSFPQQYGLYSETPDMVPLVGPIRKDSRICYLLGCNAWGQAILSYCASLVPGVFGFDSLDERQQEILELVSIQRFQELPANQQ</sequence>
<keyword evidence="4" id="KW-1185">Reference proteome</keyword>
<gene>
    <name evidence="2" type="ORF">IV203_017600</name>
    <name evidence="3" type="ORF">IV203_030593</name>
</gene>
<dbReference type="Pfam" id="PF01266">
    <property type="entry name" value="DAO"/>
    <property type="match status" value="1"/>
</dbReference>
<evidence type="ECO:0000313" key="3">
    <source>
        <dbReference type="EMBL" id="KAG7367850.1"/>
    </source>
</evidence>
<protein>
    <submittedName>
        <fullName evidence="2 3">Oxidoreductase</fullName>
    </submittedName>
</protein>
<comment type="caution">
    <text evidence="3">The sequence shown here is derived from an EMBL/GenBank/DDBJ whole genome shotgun (WGS) entry which is preliminary data.</text>
</comment>
<reference evidence="3" key="1">
    <citation type="journal article" date="2021" name="Sci. Rep.">
        <title>Diploid genomic architecture of Nitzschia inconspicua, an elite biomass production diatom.</title>
        <authorList>
            <person name="Oliver A."/>
            <person name="Podell S."/>
            <person name="Pinowska A."/>
            <person name="Traller J.C."/>
            <person name="Smith S.R."/>
            <person name="McClure R."/>
            <person name="Beliaev A."/>
            <person name="Bohutskyi P."/>
            <person name="Hill E.A."/>
            <person name="Rabines A."/>
            <person name="Zheng H."/>
            <person name="Allen L.Z."/>
            <person name="Kuo A."/>
            <person name="Grigoriev I.V."/>
            <person name="Allen A.E."/>
            <person name="Hazlebeck D."/>
            <person name="Allen E.E."/>
        </authorList>
    </citation>
    <scope>NUCLEOTIDE SEQUENCE</scope>
    <source>
        <strain evidence="3">Hildebrandi</strain>
    </source>
</reference>
<name>A0A9K3LSR0_9STRA</name>
<dbReference type="AlphaFoldDB" id="A0A9K3LSR0"/>